<dbReference type="Pfam" id="PF13672">
    <property type="entry name" value="PP2C_2"/>
    <property type="match status" value="1"/>
</dbReference>
<accession>A0ABV7YKU5</accession>
<sequence length="264" mass="28692">MTMGAKVRVSFASRPGDEAIENEDFVAAKEGTVVVLDGVTPMDRTDTGCQHGVAWFARTVGTQLLQSSHMSTRPLADCLADAIVRTRDDHAGTCNIDHPDSPAATVAAVRIRDGVLDFLVLADSAVVLDGAELEVVTDHRAGDVSRWLRRRGERPTGPAVRSYRNRPRGYWVAAHQPDAAYEAIVGSAPVDGLRRVVLATDGATRLVDTFKLLKWEEALDDLTSCGLEAFLDRTRDVERDDAARGRRHGAKVHDDATIVLLSDL</sequence>
<evidence type="ECO:0000313" key="2">
    <source>
        <dbReference type="EMBL" id="MFC3765573.1"/>
    </source>
</evidence>
<feature type="domain" description="PPM-type phosphatase" evidence="1">
    <location>
        <begin position="32"/>
        <end position="208"/>
    </location>
</feature>
<keyword evidence="3" id="KW-1185">Reference proteome</keyword>
<evidence type="ECO:0000313" key="3">
    <source>
        <dbReference type="Proteomes" id="UP001595699"/>
    </source>
</evidence>
<name>A0ABV7YKU5_9ACTN</name>
<comment type="caution">
    <text evidence="2">The sequence shown here is derived from an EMBL/GenBank/DDBJ whole genome shotgun (WGS) entry which is preliminary data.</text>
</comment>
<organism evidence="2 3">
    <name type="scientific">Tenggerimyces flavus</name>
    <dbReference type="NCBI Taxonomy" id="1708749"/>
    <lineage>
        <taxon>Bacteria</taxon>
        <taxon>Bacillati</taxon>
        <taxon>Actinomycetota</taxon>
        <taxon>Actinomycetes</taxon>
        <taxon>Propionibacteriales</taxon>
        <taxon>Nocardioidaceae</taxon>
        <taxon>Tenggerimyces</taxon>
    </lineage>
</organism>
<dbReference type="Gene3D" id="3.60.40.10">
    <property type="entry name" value="PPM-type phosphatase domain"/>
    <property type="match status" value="1"/>
</dbReference>
<protein>
    <submittedName>
        <fullName evidence="2">Protein phosphatase 2C domain-containing protein</fullName>
    </submittedName>
</protein>
<proteinExistence type="predicted"/>
<gene>
    <name evidence="2" type="ORF">ACFOUW_32395</name>
</gene>
<dbReference type="EMBL" id="JBHRZH010000041">
    <property type="protein sequence ID" value="MFC3765573.1"/>
    <property type="molecule type" value="Genomic_DNA"/>
</dbReference>
<dbReference type="InterPro" id="IPR001932">
    <property type="entry name" value="PPM-type_phosphatase-like_dom"/>
</dbReference>
<dbReference type="Proteomes" id="UP001595699">
    <property type="component" value="Unassembled WGS sequence"/>
</dbReference>
<dbReference type="SUPFAM" id="SSF81606">
    <property type="entry name" value="PP2C-like"/>
    <property type="match status" value="1"/>
</dbReference>
<evidence type="ECO:0000259" key="1">
    <source>
        <dbReference type="Pfam" id="PF13672"/>
    </source>
</evidence>
<reference evidence="3" key="1">
    <citation type="journal article" date="2019" name="Int. J. Syst. Evol. Microbiol.">
        <title>The Global Catalogue of Microorganisms (GCM) 10K type strain sequencing project: providing services to taxonomists for standard genome sequencing and annotation.</title>
        <authorList>
            <consortium name="The Broad Institute Genomics Platform"/>
            <consortium name="The Broad Institute Genome Sequencing Center for Infectious Disease"/>
            <person name="Wu L."/>
            <person name="Ma J."/>
        </authorList>
    </citation>
    <scope>NUCLEOTIDE SEQUENCE [LARGE SCALE GENOMIC DNA]</scope>
    <source>
        <strain evidence="3">CGMCC 4.7241</strain>
    </source>
</reference>
<dbReference type="RefSeq" id="WP_205116597.1">
    <property type="nucleotide sequence ID" value="NZ_JAFBCM010000001.1"/>
</dbReference>
<dbReference type="InterPro" id="IPR036457">
    <property type="entry name" value="PPM-type-like_dom_sf"/>
</dbReference>